<evidence type="ECO:0008006" key="3">
    <source>
        <dbReference type="Google" id="ProtNLM"/>
    </source>
</evidence>
<protein>
    <recommendedName>
        <fullName evidence="3">VOC domain-containing protein</fullName>
    </recommendedName>
</protein>
<evidence type="ECO:0000313" key="1">
    <source>
        <dbReference type="EMBL" id="MFF3571407.1"/>
    </source>
</evidence>
<sequence>MPTALHLFAGIPVADFRTAVTWYEKLLAKTETYDNGVRKITYTDPDGNEIGFGQVPG</sequence>
<dbReference type="EMBL" id="JBIAQY010000010">
    <property type="protein sequence ID" value="MFF3571407.1"/>
    <property type="molecule type" value="Genomic_DNA"/>
</dbReference>
<gene>
    <name evidence="1" type="ORF">ACFYXQ_26870</name>
</gene>
<dbReference type="Proteomes" id="UP001601992">
    <property type="component" value="Unassembled WGS sequence"/>
</dbReference>
<comment type="caution">
    <text evidence="1">The sequence shown here is derived from an EMBL/GenBank/DDBJ whole genome shotgun (WGS) entry which is preliminary data.</text>
</comment>
<reference evidence="1 2" key="1">
    <citation type="submission" date="2024-10" db="EMBL/GenBank/DDBJ databases">
        <title>The Natural Products Discovery Center: Release of the First 8490 Sequenced Strains for Exploring Actinobacteria Biosynthetic Diversity.</title>
        <authorList>
            <person name="Kalkreuter E."/>
            <person name="Kautsar S.A."/>
            <person name="Yang D."/>
            <person name="Bader C.D."/>
            <person name="Teijaro C.N."/>
            <person name="Fluegel L."/>
            <person name="Davis C.M."/>
            <person name="Simpson J.R."/>
            <person name="Lauterbach L."/>
            <person name="Steele A.D."/>
            <person name="Gui C."/>
            <person name="Meng S."/>
            <person name="Li G."/>
            <person name="Viehrig K."/>
            <person name="Ye F."/>
            <person name="Su P."/>
            <person name="Kiefer A.F."/>
            <person name="Nichols A."/>
            <person name="Cepeda A.J."/>
            <person name="Yan W."/>
            <person name="Fan B."/>
            <person name="Jiang Y."/>
            <person name="Adhikari A."/>
            <person name="Zheng C.-J."/>
            <person name="Schuster L."/>
            <person name="Cowan T.M."/>
            <person name="Smanski M.J."/>
            <person name="Chevrette M.G."/>
            <person name="De Carvalho L.P.S."/>
            <person name="Shen B."/>
        </authorList>
    </citation>
    <scope>NUCLEOTIDE SEQUENCE [LARGE SCALE GENOMIC DNA]</scope>
    <source>
        <strain evidence="1 2">NPDC002593</strain>
    </source>
</reference>
<accession>A0ABW6S535</accession>
<evidence type="ECO:0000313" key="2">
    <source>
        <dbReference type="Proteomes" id="UP001601992"/>
    </source>
</evidence>
<dbReference type="RefSeq" id="WP_157186396.1">
    <property type="nucleotide sequence ID" value="NZ_JBIAQY010000010.1"/>
</dbReference>
<name>A0ABW6S535_9NOCA</name>
<keyword evidence="2" id="KW-1185">Reference proteome</keyword>
<organism evidence="1 2">
    <name type="scientific">Nocardia jiangxiensis</name>
    <dbReference type="NCBI Taxonomy" id="282685"/>
    <lineage>
        <taxon>Bacteria</taxon>
        <taxon>Bacillati</taxon>
        <taxon>Actinomycetota</taxon>
        <taxon>Actinomycetes</taxon>
        <taxon>Mycobacteriales</taxon>
        <taxon>Nocardiaceae</taxon>
        <taxon>Nocardia</taxon>
    </lineage>
</organism>
<proteinExistence type="predicted"/>